<dbReference type="InterPro" id="IPR050204">
    <property type="entry name" value="AraC_XylS_family_regulators"/>
</dbReference>
<dbReference type="InterPro" id="IPR020449">
    <property type="entry name" value="Tscrpt_reg_AraC-type_HTH"/>
</dbReference>
<dbReference type="Gene3D" id="2.60.120.10">
    <property type="entry name" value="Jelly Rolls"/>
    <property type="match status" value="1"/>
</dbReference>
<name>A0A6I2UAH9_9FIRM</name>
<sequence length="314" mass="36111">MKLSELGRMLEKAAGVEGRELSPGERQAQLEKYRFRFVNIYQELEMSSRFVDTHRDVSQGGDGVQLHSHTFYEMIYCTGGSTQYLLGTQRYRLRHGDIVLIPPGVSHRPLLAEKMADPYRRCVVWFSQEYVESVRPMWPELLKNQRFGVLRTANTRWEGMAKLFEAGCGEAARGAPGWQAVVCATTLELLVNIARALEDVDRPTPPAEVPDLFDRLNLFIEEHLAQDVTLERAAREFFVSKSTIDQLFRKKLGISFYRYLTQSRLIAAKERILEGEALGRICTDVGFADYSTFYRAFRREYGVAPSDFRDFNRL</sequence>
<dbReference type="Pfam" id="PF02311">
    <property type="entry name" value="AraC_binding"/>
    <property type="match status" value="1"/>
</dbReference>
<dbReference type="Proteomes" id="UP000431913">
    <property type="component" value="Unassembled WGS sequence"/>
</dbReference>
<dbReference type="InterPro" id="IPR018060">
    <property type="entry name" value="HTH_AraC"/>
</dbReference>
<feature type="domain" description="HTH araC/xylS-type" evidence="5">
    <location>
        <begin position="214"/>
        <end position="311"/>
    </location>
</feature>
<proteinExistence type="predicted"/>
<dbReference type="PROSITE" id="PS01124">
    <property type="entry name" value="HTH_ARAC_FAMILY_2"/>
    <property type="match status" value="1"/>
</dbReference>
<evidence type="ECO:0000256" key="1">
    <source>
        <dbReference type="ARBA" id="ARBA00023015"/>
    </source>
</evidence>
<keyword evidence="2" id="KW-0238">DNA-binding</keyword>
<dbReference type="AlphaFoldDB" id="A0A6I2UAH9"/>
<dbReference type="InterPro" id="IPR037923">
    <property type="entry name" value="HTH-like"/>
</dbReference>
<keyword evidence="4" id="KW-0804">Transcription</keyword>
<organism evidence="6 7">
    <name type="scientific">Ruthenibacterium lactatiformans</name>
    <dbReference type="NCBI Taxonomy" id="1550024"/>
    <lineage>
        <taxon>Bacteria</taxon>
        <taxon>Bacillati</taxon>
        <taxon>Bacillota</taxon>
        <taxon>Clostridia</taxon>
        <taxon>Eubacteriales</taxon>
        <taxon>Oscillospiraceae</taxon>
        <taxon>Ruthenibacterium</taxon>
    </lineage>
</organism>
<keyword evidence="1" id="KW-0805">Transcription regulation</keyword>
<evidence type="ECO:0000259" key="5">
    <source>
        <dbReference type="PROSITE" id="PS01124"/>
    </source>
</evidence>
<dbReference type="GO" id="GO:0043565">
    <property type="term" value="F:sequence-specific DNA binding"/>
    <property type="evidence" value="ECO:0007669"/>
    <property type="project" value="InterPro"/>
</dbReference>
<dbReference type="SUPFAM" id="SSF51215">
    <property type="entry name" value="Regulatory protein AraC"/>
    <property type="match status" value="1"/>
</dbReference>
<dbReference type="PANTHER" id="PTHR46796:SF6">
    <property type="entry name" value="ARAC SUBFAMILY"/>
    <property type="match status" value="1"/>
</dbReference>
<keyword evidence="3" id="KW-0010">Activator</keyword>
<dbReference type="GO" id="GO:0003700">
    <property type="term" value="F:DNA-binding transcription factor activity"/>
    <property type="evidence" value="ECO:0007669"/>
    <property type="project" value="InterPro"/>
</dbReference>
<dbReference type="InterPro" id="IPR009057">
    <property type="entry name" value="Homeodomain-like_sf"/>
</dbReference>
<dbReference type="EMBL" id="VUNJ01000017">
    <property type="protein sequence ID" value="MST92939.1"/>
    <property type="molecule type" value="Genomic_DNA"/>
</dbReference>
<evidence type="ECO:0000256" key="3">
    <source>
        <dbReference type="ARBA" id="ARBA00023159"/>
    </source>
</evidence>
<dbReference type="InterPro" id="IPR014710">
    <property type="entry name" value="RmlC-like_jellyroll"/>
</dbReference>
<dbReference type="Pfam" id="PF12833">
    <property type="entry name" value="HTH_18"/>
    <property type="match status" value="1"/>
</dbReference>
<evidence type="ECO:0000256" key="4">
    <source>
        <dbReference type="ARBA" id="ARBA00023163"/>
    </source>
</evidence>
<evidence type="ECO:0000313" key="7">
    <source>
        <dbReference type="Proteomes" id="UP000431913"/>
    </source>
</evidence>
<protein>
    <submittedName>
        <fullName evidence="6">AraC family transcriptional regulator</fullName>
    </submittedName>
</protein>
<accession>A0A6I2UAH9</accession>
<reference evidence="6 7" key="1">
    <citation type="submission" date="2019-08" db="EMBL/GenBank/DDBJ databases">
        <title>In-depth cultivation of the pig gut microbiome towards novel bacterial diversity and tailored functional studies.</title>
        <authorList>
            <person name="Wylensek D."/>
            <person name="Hitch T.C.A."/>
            <person name="Clavel T."/>
        </authorList>
    </citation>
    <scope>NUCLEOTIDE SEQUENCE [LARGE SCALE GENOMIC DNA]</scope>
    <source>
        <strain evidence="6 7">WCA3-601-WT-6J</strain>
    </source>
</reference>
<dbReference type="PRINTS" id="PR00032">
    <property type="entry name" value="HTHARAC"/>
</dbReference>
<dbReference type="InterPro" id="IPR003313">
    <property type="entry name" value="AraC-bd"/>
</dbReference>
<dbReference type="SUPFAM" id="SSF46689">
    <property type="entry name" value="Homeodomain-like"/>
    <property type="match status" value="2"/>
</dbReference>
<dbReference type="Gene3D" id="1.10.10.60">
    <property type="entry name" value="Homeodomain-like"/>
    <property type="match status" value="2"/>
</dbReference>
<dbReference type="PROSITE" id="PS00041">
    <property type="entry name" value="HTH_ARAC_FAMILY_1"/>
    <property type="match status" value="1"/>
</dbReference>
<evidence type="ECO:0000256" key="2">
    <source>
        <dbReference type="ARBA" id="ARBA00023125"/>
    </source>
</evidence>
<gene>
    <name evidence="6" type="ORF">FYJ76_13540</name>
</gene>
<dbReference type="PANTHER" id="PTHR46796">
    <property type="entry name" value="HTH-TYPE TRANSCRIPTIONAL ACTIVATOR RHAS-RELATED"/>
    <property type="match status" value="1"/>
</dbReference>
<evidence type="ECO:0000313" key="6">
    <source>
        <dbReference type="EMBL" id="MST92939.1"/>
    </source>
</evidence>
<dbReference type="RefSeq" id="WP_133303732.1">
    <property type="nucleotide sequence ID" value="NZ_CAUBBA010000039.1"/>
</dbReference>
<dbReference type="InterPro" id="IPR018062">
    <property type="entry name" value="HTH_AraC-typ_CS"/>
</dbReference>
<dbReference type="SMART" id="SM00342">
    <property type="entry name" value="HTH_ARAC"/>
    <property type="match status" value="1"/>
</dbReference>
<comment type="caution">
    <text evidence="6">The sequence shown here is derived from an EMBL/GenBank/DDBJ whole genome shotgun (WGS) entry which is preliminary data.</text>
</comment>